<proteinExistence type="predicted"/>
<reference evidence="2 3" key="1">
    <citation type="submission" date="2023-02" db="EMBL/GenBank/DDBJ databases">
        <title>Genome sequence of Mucilaginibacter jinjuensis strain KACC 16571.</title>
        <authorList>
            <person name="Kim S."/>
            <person name="Heo J."/>
            <person name="Kwon S.-W."/>
        </authorList>
    </citation>
    <scope>NUCLEOTIDE SEQUENCE [LARGE SCALE GENOMIC DNA]</scope>
    <source>
        <strain evidence="2 3">KACC 16571</strain>
    </source>
</reference>
<dbReference type="Proteomes" id="UP001216139">
    <property type="component" value="Chromosome"/>
</dbReference>
<dbReference type="EMBL" id="CP117167">
    <property type="protein sequence ID" value="WCT09910.1"/>
    <property type="molecule type" value="Genomic_DNA"/>
</dbReference>
<keyword evidence="3" id="KW-1185">Reference proteome</keyword>
<sequence length="127" mass="14004">MKAKGVIVKPIKFAPKDAIKLLEKFFRQNGITIYARIDQQAEAANNGTKINPLVFLLFGNPAKGGQVMVENALAALDLPLKVIAWQDEKLNNYIAFNDINYLASRYSLSNCAAQLIDIGAVILKILK</sequence>
<evidence type="ECO:0000313" key="2">
    <source>
        <dbReference type="EMBL" id="WCT09910.1"/>
    </source>
</evidence>
<organism evidence="2 3">
    <name type="scientific">Mucilaginibacter jinjuensis</name>
    <dbReference type="NCBI Taxonomy" id="1176721"/>
    <lineage>
        <taxon>Bacteria</taxon>
        <taxon>Pseudomonadati</taxon>
        <taxon>Bacteroidota</taxon>
        <taxon>Sphingobacteriia</taxon>
        <taxon>Sphingobacteriales</taxon>
        <taxon>Sphingobacteriaceae</taxon>
        <taxon>Mucilaginibacter</taxon>
    </lineage>
</organism>
<feature type="domain" description="DUF302" evidence="1">
    <location>
        <begin position="37"/>
        <end position="98"/>
    </location>
</feature>
<dbReference type="PANTHER" id="PTHR38342:SF2">
    <property type="entry name" value="INNER MEMBRANE OR EXPORTED"/>
    <property type="match status" value="1"/>
</dbReference>
<dbReference type="InterPro" id="IPR005180">
    <property type="entry name" value="DUF302"/>
</dbReference>
<dbReference type="CDD" id="cd14797">
    <property type="entry name" value="DUF302"/>
    <property type="match status" value="1"/>
</dbReference>
<dbReference type="RefSeq" id="WP_273628005.1">
    <property type="nucleotide sequence ID" value="NZ_CP117167.1"/>
</dbReference>
<accession>A0ABY7T153</accession>
<name>A0ABY7T153_9SPHI</name>
<evidence type="ECO:0000313" key="3">
    <source>
        <dbReference type="Proteomes" id="UP001216139"/>
    </source>
</evidence>
<dbReference type="SUPFAM" id="SSF103247">
    <property type="entry name" value="TT1751-like"/>
    <property type="match status" value="1"/>
</dbReference>
<dbReference type="Gene3D" id="3.30.310.70">
    <property type="entry name" value="TT1751-like domain"/>
    <property type="match status" value="1"/>
</dbReference>
<evidence type="ECO:0000259" key="1">
    <source>
        <dbReference type="Pfam" id="PF03625"/>
    </source>
</evidence>
<gene>
    <name evidence="2" type="ORF">PQO05_14345</name>
</gene>
<protein>
    <submittedName>
        <fullName evidence="2">DUF302 domain-containing protein</fullName>
    </submittedName>
</protein>
<dbReference type="InterPro" id="IPR035923">
    <property type="entry name" value="TT1751-like_sf"/>
</dbReference>
<dbReference type="Pfam" id="PF03625">
    <property type="entry name" value="DUF302"/>
    <property type="match status" value="1"/>
</dbReference>
<dbReference type="PANTHER" id="PTHR38342">
    <property type="entry name" value="SLR5037 PROTEIN"/>
    <property type="match status" value="1"/>
</dbReference>